<dbReference type="SUPFAM" id="SSF55874">
    <property type="entry name" value="ATPase domain of HSP90 chaperone/DNA topoisomerase II/histidine kinase"/>
    <property type="match status" value="1"/>
</dbReference>
<keyword evidence="4" id="KW-1003">Cell membrane</keyword>
<gene>
    <name evidence="15" type="ORF">GbCGDNIH9_2362</name>
</gene>
<dbReference type="InterPro" id="IPR005467">
    <property type="entry name" value="His_kinase_dom"/>
</dbReference>
<evidence type="ECO:0000256" key="7">
    <source>
        <dbReference type="ARBA" id="ARBA00022741"/>
    </source>
</evidence>
<evidence type="ECO:0000256" key="6">
    <source>
        <dbReference type="ARBA" id="ARBA00022679"/>
    </source>
</evidence>
<dbReference type="Gene3D" id="1.10.287.130">
    <property type="match status" value="1"/>
</dbReference>
<reference evidence="16" key="1">
    <citation type="submission" date="2016-11" db="EMBL/GenBank/DDBJ databases">
        <title>Comparative genomic and phenotypic analysis of Granulibacter bethesdensis clinical isolates from patients with chronic granulomatous disease.</title>
        <authorList>
            <person name="Zarember K.A."/>
            <person name="Porcella S.F."/>
            <person name="Chu J."/>
            <person name="Ding L."/>
            <person name="Dahlstrom E."/>
            <person name="Barbian K."/>
            <person name="Martens C."/>
            <person name="Sykora L."/>
            <person name="Kramer S."/>
            <person name="Pettinato A.M."/>
            <person name="Hong H."/>
            <person name="Wald G."/>
            <person name="Berg L.J."/>
            <person name="Rogge L.S."/>
            <person name="Greenberg D.E."/>
            <person name="Falcone E.L."/>
            <person name="Neves J.F."/>
            <person name="Simoes M.J."/>
            <person name="Casal M."/>
            <person name="Rodriguez-Lopez F.C."/>
            <person name="Zelazny A."/>
            <person name="Gallin J.I."/>
            <person name="Holland S.M."/>
        </authorList>
    </citation>
    <scope>NUCLEOTIDE SEQUENCE [LARGE SCALE GENOMIC DNA]</scope>
    <source>
        <strain evidence="16">NIH9.1</strain>
    </source>
</reference>
<dbReference type="EC" id="2.7.13.3" evidence="3"/>
<feature type="transmembrane region" description="Helical" evidence="13">
    <location>
        <begin position="20"/>
        <end position="44"/>
    </location>
</feature>
<dbReference type="GO" id="GO:0005886">
    <property type="term" value="C:plasma membrane"/>
    <property type="evidence" value="ECO:0007669"/>
    <property type="project" value="UniProtKB-SubCell"/>
</dbReference>
<organism evidence="15 16">
    <name type="scientific">Granulibacter bethesdensis</name>
    <dbReference type="NCBI Taxonomy" id="364410"/>
    <lineage>
        <taxon>Bacteria</taxon>
        <taxon>Pseudomonadati</taxon>
        <taxon>Pseudomonadota</taxon>
        <taxon>Alphaproteobacteria</taxon>
        <taxon>Acetobacterales</taxon>
        <taxon>Acetobacteraceae</taxon>
        <taxon>Granulibacter</taxon>
    </lineage>
</organism>
<feature type="region of interest" description="Disordered" evidence="12">
    <location>
        <begin position="485"/>
        <end position="524"/>
    </location>
</feature>
<sequence>MPLTFPPPPPAIKPPGMTLFWQTAVRLSLPFLLLLGALAAFQLLAWRECAITASIIVALALLAASLRVIELRELYTALRAGDGMKADAPHDGRVTWGAPHWLKAETRRVTGAFALQVAAADDRALLNETIVEKLPDPLIILDERRMPARRNEAARTTFGRDLPAVLRHPGIQAAVTKAYETRIRQNARIVLAAPMQREVEATILHLEPDLQKTGNALLVLSDRSREAAVERMRADFVANASHELRTPLASLIGFIETLRGPAAEDLPAQARFLGIMAEQAERMNRLIDDLLSLSRIELMEHQRPDRPVMLNELIERQIEAFEPRLQERNMRLQLNLPPLPKVAGDADQLTQVLQNLLDNAIKYGRDGGEVTMTAIETGLETGISTAQPEQDVSLNAYGLKRRGVLVKVRDDGPGISRMHLPRLTERFYRVDKARSRAASGTGLGLAIVKHIVNRHRGQLFIESEQGKGSIFAFWLPVWEKSPTGMLPRDNDTGAGDSGVGDSGIGLASSAFQTPPPHQDSAVSL</sequence>
<dbReference type="SUPFAM" id="SSF47384">
    <property type="entry name" value="Homodimeric domain of signal transducing histidine kinase"/>
    <property type="match status" value="1"/>
</dbReference>
<dbReference type="SMART" id="SM00388">
    <property type="entry name" value="HisKA"/>
    <property type="match status" value="1"/>
</dbReference>
<dbReference type="PRINTS" id="PR00344">
    <property type="entry name" value="BCTRLSENSOR"/>
</dbReference>
<evidence type="ECO:0000256" key="1">
    <source>
        <dbReference type="ARBA" id="ARBA00000085"/>
    </source>
</evidence>
<evidence type="ECO:0000256" key="12">
    <source>
        <dbReference type="SAM" id="MobiDB-lite"/>
    </source>
</evidence>
<feature type="transmembrane region" description="Helical" evidence="13">
    <location>
        <begin position="51"/>
        <end position="69"/>
    </location>
</feature>
<dbReference type="InterPro" id="IPR036097">
    <property type="entry name" value="HisK_dim/P_sf"/>
</dbReference>
<proteinExistence type="predicted"/>
<keyword evidence="6 15" id="KW-0808">Transferase</keyword>
<dbReference type="CDD" id="cd00075">
    <property type="entry name" value="HATPase"/>
    <property type="match status" value="1"/>
</dbReference>
<feature type="domain" description="Histidine kinase" evidence="14">
    <location>
        <begin position="239"/>
        <end position="479"/>
    </location>
</feature>
<dbReference type="Gene3D" id="3.30.565.10">
    <property type="entry name" value="Histidine kinase-like ATPase, C-terminal domain"/>
    <property type="match status" value="1"/>
</dbReference>
<accession>A0AAC9KDY3</accession>
<dbReference type="Pfam" id="PF02518">
    <property type="entry name" value="HATPase_c"/>
    <property type="match status" value="1"/>
</dbReference>
<dbReference type="Pfam" id="PF00512">
    <property type="entry name" value="HisKA"/>
    <property type="match status" value="1"/>
</dbReference>
<dbReference type="PROSITE" id="PS50109">
    <property type="entry name" value="HIS_KIN"/>
    <property type="match status" value="1"/>
</dbReference>
<dbReference type="AlphaFoldDB" id="A0AAC9KDY3"/>
<dbReference type="InterPro" id="IPR004358">
    <property type="entry name" value="Sig_transdc_His_kin-like_C"/>
</dbReference>
<dbReference type="GO" id="GO:0016036">
    <property type="term" value="P:cellular response to phosphate starvation"/>
    <property type="evidence" value="ECO:0007669"/>
    <property type="project" value="TreeGrafter"/>
</dbReference>
<evidence type="ECO:0000256" key="2">
    <source>
        <dbReference type="ARBA" id="ARBA00004236"/>
    </source>
</evidence>
<evidence type="ECO:0000256" key="11">
    <source>
        <dbReference type="ARBA" id="ARBA00023136"/>
    </source>
</evidence>
<dbReference type="PANTHER" id="PTHR45453:SF1">
    <property type="entry name" value="PHOSPHATE REGULON SENSOR PROTEIN PHOR"/>
    <property type="match status" value="1"/>
</dbReference>
<evidence type="ECO:0000256" key="13">
    <source>
        <dbReference type="SAM" id="Phobius"/>
    </source>
</evidence>
<evidence type="ECO:0000256" key="8">
    <source>
        <dbReference type="ARBA" id="ARBA00022777"/>
    </source>
</evidence>
<dbReference type="SMART" id="SM00387">
    <property type="entry name" value="HATPase_c"/>
    <property type="match status" value="1"/>
</dbReference>
<keyword evidence="11 13" id="KW-0472">Membrane</keyword>
<name>A0AAC9KDY3_9PROT</name>
<evidence type="ECO:0000259" key="14">
    <source>
        <dbReference type="PROSITE" id="PS50109"/>
    </source>
</evidence>
<dbReference type="EMBL" id="CP018191">
    <property type="protein sequence ID" value="APH55693.1"/>
    <property type="molecule type" value="Genomic_DNA"/>
</dbReference>
<keyword evidence="7" id="KW-0547">Nucleotide-binding</keyword>
<dbReference type="GO" id="GO:0000155">
    <property type="term" value="F:phosphorelay sensor kinase activity"/>
    <property type="evidence" value="ECO:0007669"/>
    <property type="project" value="InterPro"/>
</dbReference>
<dbReference type="InterPro" id="IPR050351">
    <property type="entry name" value="BphY/WalK/GraS-like"/>
</dbReference>
<dbReference type="InterPro" id="IPR003594">
    <property type="entry name" value="HATPase_dom"/>
</dbReference>
<comment type="subcellular location">
    <subcellularLocation>
        <location evidence="2">Cell membrane</location>
    </subcellularLocation>
</comment>
<dbReference type="PANTHER" id="PTHR45453">
    <property type="entry name" value="PHOSPHATE REGULON SENSOR PROTEIN PHOR"/>
    <property type="match status" value="1"/>
</dbReference>
<evidence type="ECO:0000256" key="9">
    <source>
        <dbReference type="ARBA" id="ARBA00022840"/>
    </source>
</evidence>
<dbReference type="GO" id="GO:0004721">
    <property type="term" value="F:phosphoprotein phosphatase activity"/>
    <property type="evidence" value="ECO:0007669"/>
    <property type="project" value="TreeGrafter"/>
</dbReference>
<keyword evidence="13" id="KW-1133">Transmembrane helix</keyword>
<dbReference type="RefSeq" id="WP_216635438.1">
    <property type="nucleotide sequence ID" value="NZ_CP018194.1"/>
</dbReference>
<dbReference type="InterPro" id="IPR003661">
    <property type="entry name" value="HisK_dim/P_dom"/>
</dbReference>
<evidence type="ECO:0000256" key="10">
    <source>
        <dbReference type="ARBA" id="ARBA00023012"/>
    </source>
</evidence>
<protein>
    <recommendedName>
        <fullName evidence="3">histidine kinase</fullName>
        <ecNumber evidence="3">2.7.13.3</ecNumber>
    </recommendedName>
</protein>
<evidence type="ECO:0000256" key="3">
    <source>
        <dbReference type="ARBA" id="ARBA00012438"/>
    </source>
</evidence>
<keyword evidence="8" id="KW-0418">Kinase</keyword>
<keyword evidence="10" id="KW-0902">Two-component regulatory system</keyword>
<dbReference type="FunFam" id="3.30.565.10:FF:000006">
    <property type="entry name" value="Sensor histidine kinase WalK"/>
    <property type="match status" value="1"/>
</dbReference>
<dbReference type="CDD" id="cd00082">
    <property type="entry name" value="HisKA"/>
    <property type="match status" value="1"/>
</dbReference>
<dbReference type="Proteomes" id="UP000182373">
    <property type="component" value="Chromosome"/>
</dbReference>
<keyword evidence="9" id="KW-0067">ATP-binding</keyword>
<evidence type="ECO:0000313" key="15">
    <source>
        <dbReference type="EMBL" id="APH55693.1"/>
    </source>
</evidence>
<dbReference type="GO" id="GO:0005524">
    <property type="term" value="F:ATP binding"/>
    <property type="evidence" value="ECO:0007669"/>
    <property type="project" value="UniProtKB-KW"/>
</dbReference>
<keyword evidence="13" id="KW-0812">Transmembrane</keyword>
<comment type="catalytic activity">
    <reaction evidence="1">
        <text>ATP + protein L-histidine = ADP + protein N-phospho-L-histidine.</text>
        <dbReference type="EC" id="2.7.13.3"/>
    </reaction>
</comment>
<keyword evidence="5" id="KW-0597">Phosphoprotein</keyword>
<dbReference type="FunFam" id="1.10.287.130:FF:000008">
    <property type="entry name" value="Two-component sensor histidine kinase"/>
    <property type="match status" value="1"/>
</dbReference>
<evidence type="ECO:0000256" key="5">
    <source>
        <dbReference type="ARBA" id="ARBA00022553"/>
    </source>
</evidence>
<evidence type="ECO:0000313" key="16">
    <source>
        <dbReference type="Proteomes" id="UP000182373"/>
    </source>
</evidence>
<dbReference type="InterPro" id="IPR036890">
    <property type="entry name" value="HATPase_C_sf"/>
</dbReference>
<evidence type="ECO:0000256" key="4">
    <source>
        <dbReference type="ARBA" id="ARBA00022475"/>
    </source>
</evidence>